<feature type="region of interest" description="Disordered" evidence="1">
    <location>
        <begin position="1"/>
        <end position="27"/>
    </location>
</feature>
<dbReference type="Pfam" id="PF12494">
    <property type="entry name" value="DUF3695"/>
    <property type="match status" value="1"/>
</dbReference>
<dbReference type="Proteomes" id="UP001497497">
    <property type="component" value="Unassembled WGS sequence"/>
</dbReference>
<evidence type="ECO:0000313" key="2">
    <source>
        <dbReference type="EMBL" id="CAL1537488.1"/>
    </source>
</evidence>
<gene>
    <name evidence="2" type="ORF">GSLYS_00011401001</name>
</gene>
<organism evidence="2 3">
    <name type="scientific">Lymnaea stagnalis</name>
    <name type="common">Great pond snail</name>
    <name type="synonym">Helix stagnalis</name>
    <dbReference type="NCBI Taxonomy" id="6523"/>
    <lineage>
        <taxon>Eukaryota</taxon>
        <taxon>Metazoa</taxon>
        <taxon>Spiralia</taxon>
        <taxon>Lophotrochozoa</taxon>
        <taxon>Mollusca</taxon>
        <taxon>Gastropoda</taxon>
        <taxon>Heterobranchia</taxon>
        <taxon>Euthyneura</taxon>
        <taxon>Panpulmonata</taxon>
        <taxon>Hygrophila</taxon>
        <taxon>Lymnaeoidea</taxon>
        <taxon>Lymnaeidae</taxon>
        <taxon>Lymnaea</taxon>
    </lineage>
</organism>
<reference evidence="2 3" key="1">
    <citation type="submission" date="2024-04" db="EMBL/GenBank/DDBJ databases">
        <authorList>
            <consortium name="Genoscope - CEA"/>
            <person name="William W."/>
        </authorList>
    </citation>
    <scope>NUCLEOTIDE SEQUENCE [LARGE SCALE GENOMIC DNA]</scope>
</reference>
<dbReference type="InterPro" id="IPR022179">
    <property type="entry name" value="CFAP276"/>
</dbReference>
<dbReference type="EMBL" id="CAXITT010000264">
    <property type="protein sequence ID" value="CAL1537488.1"/>
    <property type="molecule type" value="Genomic_DNA"/>
</dbReference>
<proteinExistence type="predicted"/>
<keyword evidence="3" id="KW-1185">Reference proteome</keyword>
<accession>A0AAV2HZQ1</accession>
<evidence type="ECO:0000313" key="3">
    <source>
        <dbReference type="Proteomes" id="UP001497497"/>
    </source>
</evidence>
<evidence type="ECO:0000256" key="1">
    <source>
        <dbReference type="SAM" id="MobiDB-lite"/>
    </source>
</evidence>
<dbReference type="AlphaFoldDB" id="A0AAV2HZQ1"/>
<name>A0AAV2HZQ1_LYMST</name>
<sequence>MAMAQSSRNPYPFPKLQNDDDFQGRREPETICYPVPTHLAQRQLPWLRISGQHTLSSARHEAYHFDPFAPNDDLDFVLKSTYNHHEGLLKDKNEVVFQHETFSDDHGRVLKNRVKPLPEKKMPLNHPLIISGQTKKENINSVKTAIGRRHLNATRNGYSRKKEIGGFFLP</sequence>
<comment type="caution">
    <text evidence="2">The sequence shown here is derived from an EMBL/GenBank/DDBJ whole genome shotgun (WGS) entry which is preliminary data.</text>
</comment>
<protein>
    <submittedName>
        <fullName evidence="2">Uncharacterized protein</fullName>
    </submittedName>
</protein>